<dbReference type="Pfam" id="PF00155">
    <property type="entry name" value="Aminotran_1_2"/>
    <property type="match status" value="1"/>
</dbReference>
<dbReference type="InterPro" id="IPR004839">
    <property type="entry name" value="Aminotransferase_I/II_large"/>
</dbReference>
<dbReference type="CDD" id="cd00609">
    <property type="entry name" value="AAT_like"/>
    <property type="match status" value="1"/>
</dbReference>
<proteinExistence type="predicted"/>
<keyword evidence="2" id="KW-0808">Transferase</keyword>
<gene>
    <name evidence="5" type="primary">hisC_3</name>
    <name evidence="5" type="ORF">GCM10009663_37680</name>
</gene>
<evidence type="ECO:0000313" key="5">
    <source>
        <dbReference type="EMBL" id="GAA1090426.1"/>
    </source>
</evidence>
<evidence type="ECO:0000256" key="2">
    <source>
        <dbReference type="ARBA" id="ARBA00022679"/>
    </source>
</evidence>
<dbReference type="Gene3D" id="3.40.640.10">
    <property type="entry name" value="Type I PLP-dependent aspartate aminotransferase-like (Major domain)"/>
    <property type="match status" value="1"/>
</dbReference>
<dbReference type="Proteomes" id="UP001499987">
    <property type="component" value="Unassembled WGS sequence"/>
</dbReference>
<dbReference type="PANTHER" id="PTHR43643:SF3">
    <property type="entry name" value="HISTIDINOL-PHOSPHATE AMINOTRANSFERASE"/>
    <property type="match status" value="1"/>
</dbReference>
<evidence type="ECO:0000256" key="3">
    <source>
        <dbReference type="ARBA" id="ARBA00022898"/>
    </source>
</evidence>
<organism evidence="5 6">
    <name type="scientific">Kitasatospora arboriphila</name>
    <dbReference type="NCBI Taxonomy" id="258052"/>
    <lineage>
        <taxon>Bacteria</taxon>
        <taxon>Bacillati</taxon>
        <taxon>Actinomycetota</taxon>
        <taxon>Actinomycetes</taxon>
        <taxon>Kitasatosporales</taxon>
        <taxon>Streptomycetaceae</taxon>
        <taxon>Kitasatospora</taxon>
    </lineage>
</organism>
<protein>
    <submittedName>
        <fullName evidence="5">Histidinol-phosphate transaminase</fullName>
    </submittedName>
</protein>
<feature type="domain" description="Aminotransferase class I/classII large" evidence="4">
    <location>
        <begin position="2"/>
        <end position="315"/>
    </location>
</feature>
<evidence type="ECO:0000313" key="6">
    <source>
        <dbReference type="Proteomes" id="UP001499987"/>
    </source>
</evidence>
<dbReference type="InterPro" id="IPR015424">
    <property type="entry name" value="PyrdxlP-dep_Trfase"/>
</dbReference>
<keyword evidence="3" id="KW-0663">Pyridoxal phosphate</keyword>
<keyword evidence="6" id="KW-1185">Reference proteome</keyword>
<keyword evidence="1" id="KW-0032">Aminotransferase</keyword>
<comment type="caution">
    <text evidence="5">The sequence shown here is derived from an EMBL/GenBank/DDBJ whole genome shotgun (WGS) entry which is preliminary data.</text>
</comment>
<dbReference type="Gene3D" id="3.90.1150.10">
    <property type="entry name" value="Aspartate Aminotransferase, domain 1"/>
    <property type="match status" value="1"/>
</dbReference>
<name>A0ABN1TLZ7_9ACTN</name>
<evidence type="ECO:0000259" key="4">
    <source>
        <dbReference type="Pfam" id="PF00155"/>
    </source>
</evidence>
<dbReference type="InterPro" id="IPR015422">
    <property type="entry name" value="PyrdxlP-dep_Trfase_small"/>
</dbReference>
<sequence>MLRLHANEHPQGPPAGVAEALHALVPDVHRYPVGEGALQAAIAELHDVPLNRVLVGAGSAEIIGLAWRAFTGPERPAFFHEPEFDFYPMLGVQCGTPTVTRPWPPGEDLADHLRQAQVGLVALSNPHNPTGSWQPRQAVADLAGRLPDSTVVLNDEAYHDYADEADAGPSLKTLSELPNLLTTRTFSKIHGLAGLRVGYGIGHARLIGALRSLQTPFTVSSAACSAALASLADPASLKERRIRNRENREALAGELARRDFEVTPSQANFLYVRPPDGPADWAAVLLDRGVRVHPVGAALRVTVGTAAETAALVAAVDAILIGFRTQHLGEP</sequence>
<dbReference type="SUPFAM" id="SSF53383">
    <property type="entry name" value="PLP-dependent transferases"/>
    <property type="match status" value="1"/>
</dbReference>
<dbReference type="EMBL" id="BAAALD010000034">
    <property type="protein sequence ID" value="GAA1090426.1"/>
    <property type="molecule type" value="Genomic_DNA"/>
</dbReference>
<accession>A0ABN1TLZ7</accession>
<dbReference type="InterPro" id="IPR015421">
    <property type="entry name" value="PyrdxlP-dep_Trfase_major"/>
</dbReference>
<dbReference type="InterPro" id="IPR050106">
    <property type="entry name" value="HistidinolP_aminotransfase"/>
</dbReference>
<dbReference type="PANTHER" id="PTHR43643">
    <property type="entry name" value="HISTIDINOL-PHOSPHATE AMINOTRANSFERASE 2"/>
    <property type="match status" value="1"/>
</dbReference>
<dbReference type="RefSeq" id="WP_344624800.1">
    <property type="nucleotide sequence ID" value="NZ_BAAALD010000034.1"/>
</dbReference>
<reference evidence="5 6" key="1">
    <citation type="journal article" date="2019" name="Int. J. Syst. Evol. Microbiol.">
        <title>The Global Catalogue of Microorganisms (GCM) 10K type strain sequencing project: providing services to taxonomists for standard genome sequencing and annotation.</title>
        <authorList>
            <consortium name="The Broad Institute Genomics Platform"/>
            <consortium name="The Broad Institute Genome Sequencing Center for Infectious Disease"/>
            <person name="Wu L."/>
            <person name="Ma J."/>
        </authorList>
    </citation>
    <scope>NUCLEOTIDE SEQUENCE [LARGE SCALE GENOMIC DNA]</scope>
    <source>
        <strain evidence="5 6">JCM 13002</strain>
    </source>
</reference>
<evidence type="ECO:0000256" key="1">
    <source>
        <dbReference type="ARBA" id="ARBA00022576"/>
    </source>
</evidence>